<evidence type="ECO:0000313" key="4">
    <source>
        <dbReference type="Proteomes" id="UP000076882"/>
    </source>
</evidence>
<dbReference type="InterPro" id="IPR026870">
    <property type="entry name" value="Zinc_ribbon_dom"/>
</dbReference>
<dbReference type="AlphaFoldDB" id="A0A165RAQ1"/>
<dbReference type="Pfam" id="PF13367">
    <property type="entry name" value="PrsW-protease"/>
    <property type="match status" value="1"/>
</dbReference>
<reference evidence="3 4" key="1">
    <citation type="submission" date="2016-03" db="EMBL/GenBank/DDBJ databases">
        <title>Comparative genomics of 54 Lactobacillus plantarum strains reveals genomic uncoupling from niche constraints.</title>
        <authorList>
            <person name="Martino M.E."/>
        </authorList>
    </citation>
    <scope>NUCLEOTIDE SEQUENCE [LARGE SCALE GENOMIC DNA]</scope>
    <source>
        <strain evidence="3 4">19.1</strain>
    </source>
</reference>
<dbReference type="Proteomes" id="UP000076882">
    <property type="component" value="Unassembled WGS sequence"/>
</dbReference>
<dbReference type="PATRIC" id="fig|1590.201.peg.2520"/>
<feature type="transmembrane region" description="Helical" evidence="1">
    <location>
        <begin position="189"/>
        <end position="209"/>
    </location>
</feature>
<organism evidence="3 4">
    <name type="scientific">Lactiplantibacillus plantarum</name>
    <name type="common">Lactobacillus plantarum</name>
    <dbReference type="NCBI Taxonomy" id="1590"/>
    <lineage>
        <taxon>Bacteria</taxon>
        <taxon>Bacillati</taxon>
        <taxon>Bacillota</taxon>
        <taxon>Bacilli</taxon>
        <taxon>Lactobacillales</taxon>
        <taxon>Lactobacillaceae</taxon>
        <taxon>Lactiplantibacillus</taxon>
    </lineage>
</organism>
<gene>
    <name evidence="3" type="ORF">Lp19_2609</name>
</gene>
<evidence type="ECO:0000313" key="3">
    <source>
        <dbReference type="EMBL" id="KZU93381.1"/>
    </source>
</evidence>
<dbReference type="Pfam" id="PF13240">
    <property type="entry name" value="Zn_Ribbon_1"/>
    <property type="match status" value="1"/>
</dbReference>
<keyword evidence="1" id="KW-0812">Transmembrane</keyword>
<dbReference type="GO" id="GO:0008233">
    <property type="term" value="F:peptidase activity"/>
    <property type="evidence" value="ECO:0007669"/>
    <property type="project" value="InterPro"/>
</dbReference>
<feature type="transmembrane region" description="Helical" evidence="1">
    <location>
        <begin position="255"/>
        <end position="279"/>
    </location>
</feature>
<name>A0A165RAQ1_LACPN</name>
<dbReference type="EMBL" id="LUXM01000034">
    <property type="protein sequence ID" value="KZU93381.1"/>
    <property type="molecule type" value="Genomic_DNA"/>
</dbReference>
<feature type="transmembrane region" description="Helical" evidence="1">
    <location>
        <begin position="357"/>
        <end position="378"/>
    </location>
</feature>
<protein>
    <recommendedName>
        <fullName evidence="2">Zinc-ribbon domain-containing protein</fullName>
    </recommendedName>
</protein>
<feature type="transmembrane region" description="Helical" evidence="1">
    <location>
        <begin position="229"/>
        <end position="248"/>
    </location>
</feature>
<feature type="domain" description="Zinc-ribbon" evidence="2">
    <location>
        <begin position="10"/>
        <end position="32"/>
    </location>
</feature>
<keyword evidence="1" id="KW-1133">Transmembrane helix</keyword>
<sequence length="387" mass="42887">MANNSDKINFCVNCGERLTTQSNFCPKCGKPIKQLKSVSNNASGMRLTQREPALNQKAAEHSSIWQSATTALNHYTGETGPVNINLKNLFSEVFKRHSQNEAEKIFIAGTVTTTPTVSEISADWGRPWLFSRILMFFGAIFMLLVYIAADMGNSNAIPGVIMTGAFTVPFSALVFFFEMNTYRNISFYEVLKVFFLGGALSLFVTLFLYQFVSFSVQNQVYGMMTWSDTISVGIVEELGKLFIVIYFVRRRNYQYILNGILIGAAVGGGFAAFETAGYIYNSGNLLLQTAILRAAIAIGGHVVWAAISGGALVMVKKSERFNYHQLLIPNFWVFLGSVIVLHALWDKGIELMGSLMITYITLIVVAWLIAFVLINAGLKQVSRIKQG</sequence>
<comment type="caution">
    <text evidence="3">The sequence shown here is derived from an EMBL/GenBank/DDBJ whole genome shotgun (WGS) entry which is preliminary data.</text>
</comment>
<dbReference type="InterPro" id="IPR026898">
    <property type="entry name" value="PrsW"/>
</dbReference>
<dbReference type="PANTHER" id="PTHR36844:SF1">
    <property type="entry name" value="PROTEASE PRSW"/>
    <property type="match status" value="1"/>
</dbReference>
<dbReference type="PANTHER" id="PTHR36844">
    <property type="entry name" value="PROTEASE PRSW"/>
    <property type="match status" value="1"/>
</dbReference>
<dbReference type="RefSeq" id="WP_003581675.1">
    <property type="nucleotide sequence ID" value="NZ_CP028231.1"/>
</dbReference>
<feature type="transmembrane region" description="Helical" evidence="1">
    <location>
        <begin position="129"/>
        <end position="149"/>
    </location>
</feature>
<feature type="transmembrane region" description="Helical" evidence="1">
    <location>
        <begin position="327"/>
        <end position="345"/>
    </location>
</feature>
<keyword evidence="1" id="KW-0472">Membrane</keyword>
<feature type="transmembrane region" description="Helical" evidence="1">
    <location>
        <begin position="155"/>
        <end position="177"/>
    </location>
</feature>
<evidence type="ECO:0000259" key="2">
    <source>
        <dbReference type="Pfam" id="PF13240"/>
    </source>
</evidence>
<evidence type="ECO:0000256" key="1">
    <source>
        <dbReference type="SAM" id="Phobius"/>
    </source>
</evidence>
<accession>A0A165RAQ1</accession>
<feature type="transmembrane region" description="Helical" evidence="1">
    <location>
        <begin position="291"/>
        <end position="315"/>
    </location>
</feature>
<proteinExistence type="predicted"/>